<feature type="domain" description="Headcase middle" evidence="3">
    <location>
        <begin position="217"/>
        <end position="406"/>
    </location>
</feature>
<gene>
    <name evidence="4" type="ORF">GBAR_LOCUS2799</name>
</gene>
<dbReference type="Pfam" id="PF15353">
    <property type="entry name" value="HECA_N"/>
    <property type="match status" value="1"/>
</dbReference>
<evidence type="ECO:0000256" key="1">
    <source>
        <dbReference type="SAM" id="MobiDB-lite"/>
    </source>
</evidence>
<dbReference type="EMBL" id="CASHTH010000386">
    <property type="protein sequence ID" value="CAI7999852.1"/>
    <property type="molecule type" value="Genomic_DNA"/>
</dbReference>
<dbReference type="InterPro" id="IPR026066">
    <property type="entry name" value="Headcase"/>
</dbReference>
<feature type="region of interest" description="Disordered" evidence="1">
    <location>
        <begin position="1"/>
        <end position="51"/>
    </location>
</feature>
<dbReference type="InterPro" id="IPR031947">
    <property type="entry name" value="Headcase_mid"/>
</dbReference>
<dbReference type="AlphaFoldDB" id="A0AA35R0W7"/>
<evidence type="ECO:0000313" key="4">
    <source>
        <dbReference type="EMBL" id="CAI7999852.1"/>
    </source>
</evidence>
<evidence type="ECO:0000313" key="5">
    <source>
        <dbReference type="Proteomes" id="UP001174909"/>
    </source>
</evidence>
<feature type="region of interest" description="Disordered" evidence="1">
    <location>
        <begin position="194"/>
        <end position="213"/>
    </location>
</feature>
<keyword evidence="5" id="KW-1185">Reference proteome</keyword>
<sequence>MPMAKEKGRRRTVSSGSDFGLQAHLSPPRTKTMGGEWDLCDGEGDSASSKAGPPESFPLCCSPKTCLLGDSVDPASPDVDSVKMQCSNDKCPYSQWMHHECFVGFEEQMLSCLRGMSRARNWSEKQRRQNLWTKKGYDLVYKLCTCRCAKGTLKKDISMSAETAEKLKRKRKRSLGEKMSTTNQTVPNGIVRSRARSGRNNSDSVSSENGTPYMQPFSHRTGYKILERLVPRHLVNSYHIKMEDDGYGAGDDTRSFVLASLAFHRTSQVLCVLCRSHLSVYDQFPLIDGTFYLSPLKANTCSYEVESKTDDPLFLSAVCLKCLVGINKVTCTYCSKSWNGNAHQIGTMYNYDLFASLPCCKASTECSKCRHQLLDPGSVTLSFSQLSHQHQCPHCNTTDYHFIKPITRFTVKVQQQQE</sequence>
<dbReference type="InterPro" id="IPR054537">
    <property type="entry name" value="HECA_N"/>
</dbReference>
<dbReference type="Proteomes" id="UP001174909">
    <property type="component" value="Unassembled WGS sequence"/>
</dbReference>
<comment type="caution">
    <text evidence="4">The sequence shown here is derived from an EMBL/GenBank/DDBJ whole genome shotgun (WGS) entry which is preliminary data.</text>
</comment>
<accession>A0AA35R0W7</accession>
<name>A0AA35R0W7_GEOBA</name>
<evidence type="ECO:0000259" key="3">
    <source>
        <dbReference type="Pfam" id="PF16002"/>
    </source>
</evidence>
<dbReference type="PANTHER" id="PTHR13425:SF3">
    <property type="entry name" value="HEADCASE PROTEIN HOMOLOG"/>
    <property type="match status" value="1"/>
</dbReference>
<protein>
    <submittedName>
        <fullName evidence="4">Headcase protein homolog</fullName>
    </submittedName>
</protein>
<dbReference type="PANTHER" id="PTHR13425">
    <property type="entry name" value="HEADCASE PROTEIN"/>
    <property type="match status" value="1"/>
</dbReference>
<feature type="domain" description="Headcase N-terminal" evidence="2">
    <location>
        <begin position="60"/>
        <end position="157"/>
    </location>
</feature>
<reference evidence="4" key="1">
    <citation type="submission" date="2023-03" db="EMBL/GenBank/DDBJ databases">
        <authorList>
            <person name="Steffen K."/>
            <person name="Cardenas P."/>
        </authorList>
    </citation>
    <scope>NUCLEOTIDE SEQUENCE</scope>
</reference>
<proteinExistence type="predicted"/>
<evidence type="ECO:0000259" key="2">
    <source>
        <dbReference type="Pfam" id="PF15353"/>
    </source>
</evidence>
<dbReference type="Pfam" id="PF16002">
    <property type="entry name" value="Headcase"/>
    <property type="match status" value="1"/>
</dbReference>
<feature type="compositionally biased region" description="Polar residues" evidence="1">
    <location>
        <begin position="198"/>
        <end position="212"/>
    </location>
</feature>
<organism evidence="4 5">
    <name type="scientific">Geodia barretti</name>
    <name type="common">Barrett's horny sponge</name>
    <dbReference type="NCBI Taxonomy" id="519541"/>
    <lineage>
        <taxon>Eukaryota</taxon>
        <taxon>Metazoa</taxon>
        <taxon>Porifera</taxon>
        <taxon>Demospongiae</taxon>
        <taxon>Heteroscleromorpha</taxon>
        <taxon>Tetractinellida</taxon>
        <taxon>Astrophorina</taxon>
        <taxon>Geodiidae</taxon>
        <taxon>Geodia</taxon>
    </lineage>
</organism>